<keyword evidence="2" id="KW-0472">Membrane</keyword>
<feature type="chain" id="PRO_5010161907" evidence="4">
    <location>
        <begin position="23"/>
        <end position="1022"/>
    </location>
</feature>
<keyword evidence="4" id="KW-0732">Signal</keyword>
<dbReference type="Pfam" id="PF13620">
    <property type="entry name" value="CarboxypepD_reg"/>
    <property type="match status" value="1"/>
</dbReference>
<dbReference type="OrthoDB" id="97893at2"/>
<organism evidence="6 7">
    <name type="scientific">Terriglobus roseus</name>
    <dbReference type="NCBI Taxonomy" id="392734"/>
    <lineage>
        <taxon>Bacteria</taxon>
        <taxon>Pseudomonadati</taxon>
        <taxon>Acidobacteriota</taxon>
        <taxon>Terriglobia</taxon>
        <taxon>Terriglobales</taxon>
        <taxon>Acidobacteriaceae</taxon>
        <taxon>Terriglobus</taxon>
    </lineage>
</organism>
<dbReference type="GO" id="GO:0009279">
    <property type="term" value="C:cell outer membrane"/>
    <property type="evidence" value="ECO:0007669"/>
    <property type="project" value="UniProtKB-SubCell"/>
</dbReference>
<evidence type="ECO:0000259" key="5">
    <source>
        <dbReference type="Pfam" id="PF25183"/>
    </source>
</evidence>
<name>A0A1H4SL83_9BACT</name>
<evidence type="ECO:0000256" key="3">
    <source>
        <dbReference type="ARBA" id="ARBA00023237"/>
    </source>
</evidence>
<keyword evidence="3" id="KW-0998">Cell outer membrane</keyword>
<dbReference type="InterPro" id="IPR013784">
    <property type="entry name" value="Carb-bd-like_fold"/>
</dbReference>
<keyword evidence="6" id="KW-0378">Hydrolase</keyword>
<dbReference type="SUPFAM" id="SSF49452">
    <property type="entry name" value="Starch-binding domain-like"/>
    <property type="match status" value="1"/>
</dbReference>
<gene>
    <name evidence="6" type="ORF">SAMN05443244_3484</name>
</gene>
<keyword evidence="6" id="KW-0645">Protease</keyword>
<protein>
    <submittedName>
        <fullName evidence="6">Carboxypeptidase regulatory-like domain-containing protein</fullName>
    </submittedName>
</protein>
<keyword evidence="6" id="KW-0121">Carboxypeptidase</keyword>
<sequence length="1022" mass="109256">MNKRTSFLALAAFSVVPAIVFAQSTATLSGTVKDPSGAVLPGAQVMIHNLGTGAERSLVSDSAGQYVAPSLAPGDYSVRVTANGFGTYTVPRLTLLVDAHASLDVPMSPASAGETVQVESTASLIEADTITVGEVIDRRTVQEVPLNGRHFLDLTVLTPGGVTAPANGNLTTPSRGLGANSFITAGNRDDSVNFQINGVNLNDLTQNQITFQPSINTTSEFKINNQTFSAEYGRSSGSVVNVSTRSGTNSFHGEGFDYIRNEALDARNYFTPAGTRMPALKRHNFGGAVGGPIWKDHTFFFASYEGLRQSQGLSLNTVVLTAAQRAGVTNPVAQRLLALIPVANDSTGTRRLDTAPGPVQTDQGTIDISQTFGKADTLHGFYAIQKDKRTEPNLQGNTILGFGDNRAASRQILTLNETHVFSPRFVNEFRLGFNRIAISFNPNVTTDPTSLGLGTGTTGPNGIPQFTITGTGINAGGPSGFPQGRFDTLGIASDTASYTVGKHSLKIGGEFRRFLNVNFSQDTGTIGFNSVALFQQGQANSFSITPTRTSNRLYVNALGAFVQDSWKLTPNLTAELGFRFEWNGSPMDGANRLVVFDTDTRSLFRVGTNGYGNSPYKQNYNYEPRVGFAYDVFGTNKTVLRAAYGYMADQPETNAISALNGNPPFASRVTYSSSTTTIPLSNLYGGAAASGIGISGVQRNLKNGYIETFNANIQQALPFGVVSSIGYYGSVGKHLRTPLNINQPNAVGVRPFQSVSATSPISANANISGVNITQVSSIGMSNYNAMWLTLRKEFRNGLNFNFNYNYSKSLDTGSLSSTVLQDATRPYLNYGPSDFDTANRIAFNAVYTLPFKGNRFVEGWQLSGISQWQTGNPLNVTTSSTFTGTANVLHPNLLQPVQYQKLKTSALAVQWFNPTVCTAPATANCTFQLPTTGFGNLSRNALRGPGFADTDFSIEKNTAITESVKFQLRADAFDIFNHASFGNPGTSASVGSSTFGVISATRFAIGDLGSSRQLQIVGKIIF</sequence>
<dbReference type="RefSeq" id="WP_074655248.1">
    <property type="nucleotide sequence ID" value="NZ_FNSD01000001.1"/>
</dbReference>
<dbReference type="Pfam" id="PF25183">
    <property type="entry name" value="OMP_b-brl_4"/>
    <property type="match status" value="1"/>
</dbReference>
<proteinExistence type="predicted"/>
<dbReference type="EMBL" id="FNSD01000001">
    <property type="protein sequence ID" value="SEC44889.1"/>
    <property type="molecule type" value="Genomic_DNA"/>
</dbReference>
<reference evidence="6 7" key="1">
    <citation type="submission" date="2016-10" db="EMBL/GenBank/DDBJ databases">
        <authorList>
            <person name="de Groot N.N."/>
        </authorList>
    </citation>
    <scope>NUCLEOTIDE SEQUENCE [LARGE SCALE GENOMIC DNA]</scope>
    <source>
        <strain evidence="6 7">AB35.6</strain>
    </source>
</reference>
<comment type="subcellular location">
    <subcellularLocation>
        <location evidence="1">Cell outer membrane</location>
    </subcellularLocation>
</comment>
<dbReference type="InterPro" id="IPR036942">
    <property type="entry name" value="Beta-barrel_TonB_sf"/>
</dbReference>
<feature type="signal peptide" evidence="4">
    <location>
        <begin position="1"/>
        <end position="22"/>
    </location>
</feature>
<evidence type="ECO:0000313" key="7">
    <source>
        <dbReference type="Proteomes" id="UP000182409"/>
    </source>
</evidence>
<evidence type="ECO:0000256" key="1">
    <source>
        <dbReference type="ARBA" id="ARBA00004442"/>
    </source>
</evidence>
<dbReference type="GO" id="GO:0004180">
    <property type="term" value="F:carboxypeptidase activity"/>
    <property type="evidence" value="ECO:0007669"/>
    <property type="project" value="UniProtKB-KW"/>
</dbReference>
<dbReference type="GO" id="GO:0030246">
    <property type="term" value="F:carbohydrate binding"/>
    <property type="evidence" value="ECO:0007669"/>
    <property type="project" value="InterPro"/>
</dbReference>
<feature type="domain" description="TonB-dependent transporter Oar-like beta-barrel" evidence="5">
    <location>
        <begin position="243"/>
        <end position="1015"/>
    </location>
</feature>
<evidence type="ECO:0000256" key="4">
    <source>
        <dbReference type="SAM" id="SignalP"/>
    </source>
</evidence>
<dbReference type="AlphaFoldDB" id="A0A1H4SL83"/>
<dbReference type="Gene3D" id="2.40.170.20">
    <property type="entry name" value="TonB-dependent receptor, beta-barrel domain"/>
    <property type="match status" value="1"/>
</dbReference>
<accession>A0A1H4SL83</accession>
<evidence type="ECO:0000313" key="6">
    <source>
        <dbReference type="EMBL" id="SEC44889.1"/>
    </source>
</evidence>
<dbReference type="SUPFAM" id="SSF56935">
    <property type="entry name" value="Porins"/>
    <property type="match status" value="1"/>
</dbReference>
<dbReference type="Proteomes" id="UP000182409">
    <property type="component" value="Unassembled WGS sequence"/>
</dbReference>
<dbReference type="InterPro" id="IPR057601">
    <property type="entry name" value="Oar-like_b-barrel"/>
</dbReference>
<evidence type="ECO:0000256" key="2">
    <source>
        <dbReference type="ARBA" id="ARBA00023136"/>
    </source>
</evidence>
<dbReference type="Gene3D" id="2.60.40.1120">
    <property type="entry name" value="Carboxypeptidase-like, regulatory domain"/>
    <property type="match status" value="1"/>
</dbReference>